<dbReference type="Pfam" id="PF13692">
    <property type="entry name" value="Glyco_trans_1_4"/>
    <property type="match status" value="1"/>
</dbReference>
<dbReference type="Gene3D" id="3.40.50.2000">
    <property type="entry name" value="Glycogen Phosphorylase B"/>
    <property type="match status" value="2"/>
</dbReference>
<feature type="domain" description="Glycosyltransferase subfamily 4-like N-terminal" evidence="1">
    <location>
        <begin position="16"/>
        <end position="193"/>
    </location>
</feature>
<reference evidence="2" key="1">
    <citation type="submission" date="2024-05" db="EMBL/GenBank/DDBJ databases">
        <title>Planctomycetes of the genus Singulisphaera possess chitinolytic capabilities.</title>
        <authorList>
            <person name="Ivanova A."/>
        </authorList>
    </citation>
    <scope>NUCLEOTIDE SEQUENCE</scope>
    <source>
        <strain evidence="2">Ch08T</strain>
    </source>
</reference>
<sequence length="426" mass="47682">MKILVISNLYPPDALGGYEMGCRQVVENLRARGHEVRVLTTAPRTPVASPPHVRRTLRLTDMWVDYHMARCATVTQLLDESESHRINAFNVHALLAELEDFEPDVAYVWMLTGIGGLGLMATLHHLRVPWVWHLMDDVPATLCQVDNRVIPALAREIEKQLHGHTIACSQQLVDEIERRGIRLQGEVEIVPNWVAGPVPPLRSEFYQGDRPLRIVASAAHIDRCYDKGMDLLIKAAASLRDQGRDNFSLDIFGQVNDSFYGDLIKTNHLTGLVTLRGSLKQAELIAAYQDYDVFAFPARLREPCAFAPLEAAPSGCVTVMSTISGNSEWLVHGVHCLKVPRTSEGFAFMFGEILDRRVDLEPIGRRGALAVRRDFHLDKLLPKIERILTKAARQTRDGAGTTDEVYRLALLAEKLTSVLIQEPYCA</sequence>
<dbReference type="InterPro" id="IPR050194">
    <property type="entry name" value="Glycosyltransferase_grp1"/>
</dbReference>
<dbReference type="SUPFAM" id="SSF53756">
    <property type="entry name" value="UDP-Glycosyltransferase/glycogen phosphorylase"/>
    <property type="match status" value="1"/>
</dbReference>
<dbReference type="RefSeq" id="WP_406696767.1">
    <property type="nucleotide sequence ID" value="NZ_CP155447.1"/>
</dbReference>
<dbReference type="CDD" id="cd03801">
    <property type="entry name" value="GT4_PimA-like"/>
    <property type="match status" value="1"/>
</dbReference>
<dbReference type="InterPro" id="IPR028098">
    <property type="entry name" value="Glyco_trans_4-like_N"/>
</dbReference>
<accession>A0AAU7CG03</accession>
<dbReference type="Pfam" id="PF13579">
    <property type="entry name" value="Glyco_trans_4_4"/>
    <property type="match status" value="1"/>
</dbReference>
<name>A0AAU7CG03_9BACT</name>
<dbReference type="GO" id="GO:0016757">
    <property type="term" value="F:glycosyltransferase activity"/>
    <property type="evidence" value="ECO:0007669"/>
    <property type="project" value="UniProtKB-KW"/>
</dbReference>
<dbReference type="AlphaFoldDB" id="A0AAU7CG03"/>
<organism evidence="2">
    <name type="scientific">Singulisphaera sp. Ch08</name>
    <dbReference type="NCBI Taxonomy" id="3120278"/>
    <lineage>
        <taxon>Bacteria</taxon>
        <taxon>Pseudomonadati</taxon>
        <taxon>Planctomycetota</taxon>
        <taxon>Planctomycetia</taxon>
        <taxon>Isosphaerales</taxon>
        <taxon>Isosphaeraceae</taxon>
        <taxon>Singulisphaera</taxon>
    </lineage>
</organism>
<evidence type="ECO:0000259" key="1">
    <source>
        <dbReference type="Pfam" id="PF13579"/>
    </source>
</evidence>
<dbReference type="PANTHER" id="PTHR45947:SF3">
    <property type="entry name" value="SULFOQUINOVOSYL TRANSFERASE SQD2"/>
    <property type="match status" value="1"/>
</dbReference>
<dbReference type="EC" id="2.4.-.-" evidence="2"/>
<dbReference type="PANTHER" id="PTHR45947">
    <property type="entry name" value="SULFOQUINOVOSYL TRANSFERASE SQD2"/>
    <property type="match status" value="1"/>
</dbReference>
<proteinExistence type="predicted"/>
<keyword evidence="2" id="KW-0328">Glycosyltransferase</keyword>
<gene>
    <name evidence="2" type="ORF">V5E97_37845</name>
</gene>
<evidence type="ECO:0000313" key="2">
    <source>
        <dbReference type="EMBL" id="XBH04023.1"/>
    </source>
</evidence>
<keyword evidence="2" id="KW-0808">Transferase</keyword>
<dbReference type="EMBL" id="CP155447">
    <property type="protein sequence ID" value="XBH04023.1"/>
    <property type="molecule type" value="Genomic_DNA"/>
</dbReference>
<protein>
    <submittedName>
        <fullName evidence="2">Glycosyltransferase family 4 protein</fullName>
        <ecNumber evidence="2">2.4.-.-</ecNumber>
    </submittedName>
</protein>